<dbReference type="EMBL" id="JAIHNG010000013">
    <property type="protein sequence ID" value="KAI5968434.1"/>
    <property type="molecule type" value="Genomic_DNA"/>
</dbReference>
<dbReference type="GO" id="GO:0006364">
    <property type="term" value="P:rRNA processing"/>
    <property type="evidence" value="ECO:0007669"/>
    <property type="project" value="InterPro"/>
</dbReference>
<dbReference type="GeneID" id="76148188"/>
<evidence type="ECO:0000256" key="2">
    <source>
        <dbReference type="SAM" id="MobiDB-lite"/>
    </source>
</evidence>
<dbReference type="InterPro" id="IPR013268">
    <property type="entry name" value="UTP16"/>
</dbReference>
<feature type="region of interest" description="Disordered" evidence="2">
    <location>
        <begin position="1"/>
        <end position="158"/>
    </location>
</feature>
<protein>
    <submittedName>
        <fullName evidence="3">Uncharacterized protein</fullName>
    </submittedName>
</protein>
<feature type="compositionally biased region" description="Acidic residues" evidence="2">
    <location>
        <begin position="69"/>
        <end position="100"/>
    </location>
</feature>
<keyword evidence="1" id="KW-0175">Coiled coil</keyword>
<evidence type="ECO:0000313" key="4">
    <source>
        <dbReference type="Proteomes" id="UP001204833"/>
    </source>
</evidence>
<dbReference type="Pfam" id="PF08297">
    <property type="entry name" value="U3_snoRNA_assoc"/>
    <property type="match status" value="1"/>
</dbReference>
<organism evidence="3 4">
    <name type="scientific">Candida theae</name>
    <dbReference type="NCBI Taxonomy" id="1198502"/>
    <lineage>
        <taxon>Eukaryota</taxon>
        <taxon>Fungi</taxon>
        <taxon>Dikarya</taxon>
        <taxon>Ascomycota</taxon>
        <taxon>Saccharomycotina</taxon>
        <taxon>Pichiomycetes</taxon>
        <taxon>Debaryomycetaceae</taxon>
        <taxon>Candida/Lodderomyces clade</taxon>
        <taxon>Candida</taxon>
    </lineage>
</organism>
<keyword evidence="4" id="KW-1185">Reference proteome</keyword>
<name>A0AAD5BJL7_9ASCO</name>
<evidence type="ECO:0000256" key="1">
    <source>
        <dbReference type="SAM" id="Coils"/>
    </source>
</evidence>
<feature type="compositionally biased region" description="Basic and acidic residues" evidence="2">
    <location>
        <begin position="131"/>
        <end position="158"/>
    </location>
</feature>
<sequence length="260" mass="29991">MVVTRSKLHKTDHSHDNGNLNNPEDVSSENILGYDDTYSHPHIDKPKNKKITFDEDGESIQNGKSEQIDAQDDLGEIEEDSEEVGESEDDDSDEAPEEESTNAAKEQLIAKQKQEQQRQSELAKQAKERRKLQNERFKQQQLEKKQKELSKQQAKVHEELPEFLPDDIESILSRPQAQATLDAKPKHIRLDDVDLHLSKKQQIENKLRELKKNKSRGVQKGPVYVKTQTFGVAVKVVPRGESKILKNKHKWLHRKSIDRK</sequence>
<proteinExistence type="predicted"/>
<dbReference type="RefSeq" id="XP_051611313.1">
    <property type="nucleotide sequence ID" value="XM_051750468.1"/>
</dbReference>
<gene>
    <name evidence="3" type="ORF">KGF57_000128</name>
</gene>
<dbReference type="AlphaFoldDB" id="A0AAD5BJL7"/>
<dbReference type="Proteomes" id="UP001204833">
    <property type="component" value="Unassembled WGS sequence"/>
</dbReference>
<feature type="coiled-coil region" evidence="1">
    <location>
        <begin position="193"/>
        <end position="220"/>
    </location>
</feature>
<feature type="compositionally biased region" description="Basic and acidic residues" evidence="2">
    <location>
        <begin position="37"/>
        <end position="46"/>
    </location>
</feature>
<accession>A0AAD5BJL7</accession>
<reference evidence="3 4" key="1">
    <citation type="journal article" date="2022" name="DNA Res.">
        <title>Genome analysis of five recently described species of the CUG-Ser clade uncovers Candida theae as a new hybrid lineage with pathogenic potential in the Candida parapsilosis species complex.</title>
        <authorList>
            <person name="Mixao V."/>
            <person name="Del Olmo V."/>
            <person name="Hegedusova E."/>
            <person name="Saus E."/>
            <person name="Pryszcz L."/>
            <person name="Cillingova A."/>
            <person name="Nosek J."/>
            <person name="Gabaldon T."/>
        </authorList>
    </citation>
    <scope>NUCLEOTIDE SEQUENCE [LARGE SCALE GENOMIC DNA]</scope>
    <source>
        <strain evidence="3 4">CBS 12239</strain>
    </source>
</reference>
<dbReference type="GO" id="GO:0030515">
    <property type="term" value="F:snoRNA binding"/>
    <property type="evidence" value="ECO:0007669"/>
    <property type="project" value="InterPro"/>
</dbReference>
<evidence type="ECO:0000313" key="3">
    <source>
        <dbReference type="EMBL" id="KAI5968434.1"/>
    </source>
</evidence>
<feature type="compositionally biased region" description="Polar residues" evidence="2">
    <location>
        <begin position="17"/>
        <end position="30"/>
    </location>
</feature>
<comment type="caution">
    <text evidence="3">The sequence shown here is derived from an EMBL/GenBank/DDBJ whole genome shotgun (WGS) entry which is preliminary data.</text>
</comment>